<protein>
    <submittedName>
        <fullName evidence="1">Uncharacterized protein</fullName>
    </submittedName>
</protein>
<dbReference type="AlphaFoldDB" id="A0A6C0BMZ0"/>
<accession>A0A6C0BMZ0</accession>
<sequence>MSEEKFDAQAMYKVANLARKHSHTRDIEAFLEEHVPKIKAAARAGKFFYEIVGSASKPVCDHMKNLGFGVFHSHPESVVKFTEFRW</sequence>
<organism evidence="1">
    <name type="scientific">viral metagenome</name>
    <dbReference type="NCBI Taxonomy" id="1070528"/>
    <lineage>
        <taxon>unclassified sequences</taxon>
        <taxon>metagenomes</taxon>
        <taxon>organismal metagenomes</taxon>
    </lineage>
</organism>
<proteinExistence type="predicted"/>
<evidence type="ECO:0000313" key="1">
    <source>
        <dbReference type="EMBL" id="QHS93400.1"/>
    </source>
</evidence>
<reference evidence="1" key="1">
    <citation type="journal article" date="2020" name="Nature">
        <title>Giant virus diversity and host interactions through global metagenomics.</title>
        <authorList>
            <person name="Schulz F."/>
            <person name="Roux S."/>
            <person name="Paez-Espino D."/>
            <person name="Jungbluth S."/>
            <person name="Walsh D.A."/>
            <person name="Denef V.J."/>
            <person name="McMahon K.D."/>
            <person name="Konstantinidis K.T."/>
            <person name="Eloe-Fadrosh E.A."/>
            <person name="Kyrpides N.C."/>
            <person name="Woyke T."/>
        </authorList>
    </citation>
    <scope>NUCLEOTIDE SEQUENCE</scope>
    <source>
        <strain evidence="1">GVMAG-M-3300017989-17</strain>
    </source>
</reference>
<name>A0A6C0BMZ0_9ZZZZ</name>
<dbReference type="EMBL" id="MN739203">
    <property type="protein sequence ID" value="QHS93400.1"/>
    <property type="molecule type" value="Genomic_DNA"/>
</dbReference>